<name>A0A0R2ARJ3_9LACO</name>
<reference evidence="1 2" key="1">
    <citation type="journal article" date="2015" name="Genome Announc.">
        <title>Expanding the biotechnology potential of lactobacilli through comparative genomics of 213 strains and associated genera.</title>
        <authorList>
            <person name="Sun Z."/>
            <person name="Harris H.M."/>
            <person name="McCann A."/>
            <person name="Guo C."/>
            <person name="Argimon S."/>
            <person name="Zhang W."/>
            <person name="Yang X."/>
            <person name="Jeffery I.B."/>
            <person name="Cooney J.C."/>
            <person name="Kagawa T.F."/>
            <person name="Liu W."/>
            <person name="Song Y."/>
            <person name="Salvetti E."/>
            <person name="Wrobel A."/>
            <person name="Rasinkangas P."/>
            <person name="Parkhill J."/>
            <person name="Rea M.C."/>
            <person name="O'Sullivan O."/>
            <person name="Ritari J."/>
            <person name="Douillard F.P."/>
            <person name="Paul Ross R."/>
            <person name="Yang R."/>
            <person name="Briner A.E."/>
            <person name="Felis G.E."/>
            <person name="de Vos W.M."/>
            <person name="Barrangou R."/>
            <person name="Klaenhammer T.R."/>
            <person name="Caufield P.W."/>
            <person name="Cui Y."/>
            <person name="Zhang H."/>
            <person name="O'Toole P.W."/>
        </authorList>
    </citation>
    <scope>NUCLEOTIDE SEQUENCE [LARGE SCALE GENOMIC DNA]</scope>
    <source>
        <strain evidence="1 2">DSM 23829</strain>
    </source>
</reference>
<dbReference type="EMBL" id="AYYQ01000001">
    <property type="protein sequence ID" value="KRM69934.1"/>
    <property type="molecule type" value="Genomic_DNA"/>
</dbReference>
<organism evidence="1 2">
    <name type="scientific">Apilactobacillus ozensis DSM 23829 = JCM 17196</name>
    <dbReference type="NCBI Taxonomy" id="1423781"/>
    <lineage>
        <taxon>Bacteria</taxon>
        <taxon>Bacillati</taxon>
        <taxon>Bacillota</taxon>
        <taxon>Bacilli</taxon>
        <taxon>Lactobacillales</taxon>
        <taxon>Lactobacillaceae</taxon>
        <taxon>Apilactobacillus</taxon>
    </lineage>
</organism>
<comment type="caution">
    <text evidence="1">The sequence shown here is derived from an EMBL/GenBank/DDBJ whole genome shotgun (WGS) entry which is preliminary data.</text>
</comment>
<dbReference type="STRING" id="1423781.FD06_GL000100"/>
<accession>A0A0R2ARJ3</accession>
<keyword evidence="2" id="KW-1185">Reference proteome</keyword>
<evidence type="ECO:0000313" key="1">
    <source>
        <dbReference type="EMBL" id="KRM69934.1"/>
    </source>
</evidence>
<dbReference type="PATRIC" id="fig|1423781.4.peg.102"/>
<dbReference type="Proteomes" id="UP000052012">
    <property type="component" value="Unassembled WGS sequence"/>
</dbReference>
<gene>
    <name evidence="1" type="ORF">FD06_GL000100</name>
</gene>
<sequence>MRLIDGILKKLLSGNHRKEPFSAVFSLSKDEKEYIKTLDADVQKAILEALLSPNSNDQLNNVDADLIQKIVSIKKNDSVIKLNGTYYNYKIVLKSANNQYRVTGVNNNTVILVPIEAFKK</sequence>
<proteinExistence type="predicted"/>
<protein>
    <submittedName>
        <fullName evidence="1">Uncharacterized protein</fullName>
    </submittedName>
</protein>
<dbReference type="AlphaFoldDB" id="A0A0R2ARJ3"/>
<evidence type="ECO:0000313" key="2">
    <source>
        <dbReference type="Proteomes" id="UP000052012"/>
    </source>
</evidence>